<keyword evidence="4" id="KW-1185">Reference proteome</keyword>
<feature type="domain" description="Inner membrane protein YgaP-like transmembrane" evidence="2">
    <location>
        <begin position="1"/>
        <end position="61"/>
    </location>
</feature>
<dbReference type="Pfam" id="PF11127">
    <property type="entry name" value="YgaP-like_TM"/>
    <property type="match status" value="1"/>
</dbReference>
<comment type="caution">
    <text evidence="3">The sequence shown here is derived from an EMBL/GenBank/DDBJ whole genome shotgun (WGS) entry which is preliminary data.</text>
</comment>
<evidence type="ECO:0000259" key="2">
    <source>
        <dbReference type="Pfam" id="PF11127"/>
    </source>
</evidence>
<sequence>MNPNVGSTDRAIRVIFGLALIILAATGHIGAWGWIGIVPLATGVLRYCPVYPLFGFRSCPDERVEPPHFHDNLPESFRNETKE</sequence>
<feature type="transmembrane region" description="Helical" evidence="1">
    <location>
        <begin position="12"/>
        <end position="35"/>
    </location>
</feature>
<organism evidence="3 4">
    <name type="scientific">Uliginosibacterium aquaticum</name>
    <dbReference type="NCBI Taxonomy" id="2731212"/>
    <lineage>
        <taxon>Bacteria</taxon>
        <taxon>Pseudomonadati</taxon>
        <taxon>Pseudomonadota</taxon>
        <taxon>Betaproteobacteria</taxon>
        <taxon>Rhodocyclales</taxon>
        <taxon>Zoogloeaceae</taxon>
        <taxon>Uliginosibacterium</taxon>
    </lineage>
</organism>
<reference evidence="3 4" key="1">
    <citation type="submission" date="2020-06" db="EMBL/GenBank/DDBJ databases">
        <title>Draft genome of Uliginosibacterium sp. IMCC34675.</title>
        <authorList>
            <person name="Song J."/>
        </authorList>
    </citation>
    <scope>NUCLEOTIDE SEQUENCE [LARGE SCALE GENOMIC DNA]</scope>
    <source>
        <strain evidence="3 4">IMCC34675</strain>
    </source>
</reference>
<dbReference type="Proteomes" id="UP000778523">
    <property type="component" value="Unassembled WGS sequence"/>
</dbReference>
<dbReference type="InterPro" id="IPR021309">
    <property type="entry name" value="YgaP-like_TM"/>
</dbReference>
<dbReference type="RefSeq" id="WP_170020598.1">
    <property type="nucleotide sequence ID" value="NZ_JABCSC020000001.1"/>
</dbReference>
<keyword evidence="1" id="KW-0812">Transmembrane</keyword>
<keyword evidence="1" id="KW-1133">Transmembrane helix</keyword>
<gene>
    <name evidence="3" type="ORF">HJ583_003745</name>
</gene>
<evidence type="ECO:0000313" key="4">
    <source>
        <dbReference type="Proteomes" id="UP000778523"/>
    </source>
</evidence>
<name>A0ABX2IJ95_9RHOO</name>
<proteinExistence type="predicted"/>
<evidence type="ECO:0000256" key="1">
    <source>
        <dbReference type="SAM" id="Phobius"/>
    </source>
</evidence>
<accession>A0ABX2IJ95</accession>
<keyword evidence="1" id="KW-0472">Membrane</keyword>
<dbReference type="EMBL" id="JABCSC020000001">
    <property type="protein sequence ID" value="NSL54130.1"/>
    <property type="molecule type" value="Genomic_DNA"/>
</dbReference>
<evidence type="ECO:0000313" key="3">
    <source>
        <dbReference type="EMBL" id="NSL54130.1"/>
    </source>
</evidence>
<protein>
    <submittedName>
        <fullName evidence="3">DUF2892 domain-containing protein</fullName>
    </submittedName>
</protein>